<accession>A0A1Q5TCN9</accession>
<feature type="transmembrane region" description="Helical" evidence="7">
    <location>
        <begin position="203"/>
        <end position="228"/>
    </location>
</feature>
<evidence type="ECO:0000256" key="5">
    <source>
        <dbReference type="ARBA" id="ARBA00038359"/>
    </source>
</evidence>
<dbReference type="PANTHER" id="PTHR33048:SF105">
    <property type="match status" value="1"/>
</dbReference>
<evidence type="ECO:0000256" key="3">
    <source>
        <dbReference type="ARBA" id="ARBA00022989"/>
    </source>
</evidence>
<protein>
    <recommendedName>
        <fullName evidence="8">Rhodopsin domain-containing protein</fullName>
    </recommendedName>
</protein>
<organism evidence="9 10">
    <name type="scientific">Penicillium subrubescens</name>
    <dbReference type="NCBI Taxonomy" id="1316194"/>
    <lineage>
        <taxon>Eukaryota</taxon>
        <taxon>Fungi</taxon>
        <taxon>Dikarya</taxon>
        <taxon>Ascomycota</taxon>
        <taxon>Pezizomycotina</taxon>
        <taxon>Eurotiomycetes</taxon>
        <taxon>Eurotiomycetidae</taxon>
        <taxon>Eurotiales</taxon>
        <taxon>Aspergillaceae</taxon>
        <taxon>Penicillium</taxon>
    </lineage>
</organism>
<evidence type="ECO:0000256" key="6">
    <source>
        <dbReference type="SAM" id="MobiDB-lite"/>
    </source>
</evidence>
<name>A0A1Q5TCN9_9EURO</name>
<evidence type="ECO:0000256" key="2">
    <source>
        <dbReference type="ARBA" id="ARBA00022692"/>
    </source>
</evidence>
<dbReference type="AlphaFoldDB" id="A0A1Q5TCN9"/>
<dbReference type="STRING" id="1316194.A0A1Q5TCN9"/>
<feature type="region of interest" description="Disordered" evidence="6">
    <location>
        <begin position="245"/>
        <end position="266"/>
    </location>
</feature>
<feature type="domain" description="Rhodopsin" evidence="8">
    <location>
        <begin position="69"/>
        <end position="217"/>
    </location>
</feature>
<comment type="subcellular location">
    <subcellularLocation>
        <location evidence="1">Membrane</location>
        <topology evidence="1">Multi-pass membrane protein</topology>
    </subcellularLocation>
</comment>
<feature type="transmembrane region" description="Helical" evidence="7">
    <location>
        <begin position="160"/>
        <end position="183"/>
    </location>
</feature>
<evidence type="ECO:0000259" key="8">
    <source>
        <dbReference type="Pfam" id="PF20684"/>
    </source>
</evidence>
<proteinExistence type="inferred from homology"/>
<dbReference type="InterPro" id="IPR052337">
    <property type="entry name" value="SAT4-like"/>
</dbReference>
<comment type="similarity">
    <text evidence="5">Belongs to the SAT4 family.</text>
</comment>
<reference evidence="9 10" key="1">
    <citation type="submission" date="2016-10" db="EMBL/GenBank/DDBJ databases">
        <title>Genome sequence of the ascomycete fungus Penicillium subrubescens.</title>
        <authorList>
            <person name="De Vries R.P."/>
            <person name="Peng M."/>
            <person name="Dilokpimol A."/>
            <person name="Hilden K."/>
            <person name="Makela M.R."/>
            <person name="Grigoriev I."/>
            <person name="Riley R."/>
            <person name="Granchi Z."/>
        </authorList>
    </citation>
    <scope>NUCLEOTIDE SEQUENCE [LARGE SCALE GENOMIC DNA]</scope>
    <source>
        <strain evidence="9 10">CBS 132785</strain>
    </source>
</reference>
<evidence type="ECO:0000256" key="1">
    <source>
        <dbReference type="ARBA" id="ARBA00004141"/>
    </source>
</evidence>
<dbReference type="EMBL" id="MNBE01000682">
    <property type="protein sequence ID" value="OKO97975.1"/>
    <property type="molecule type" value="Genomic_DNA"/>
</dbReference>
<keyword evidence="2 7" id="KW-0812">Transmembrane</keyword>
<comment type="caution">
    <text evidence="9">The sequence shown here is derived from an EMBL/GenBank/DDBJ whole genome shotgun (WGS) entry which is preliminary data.</text>
</comment>
<dbReference type="Pfam" id="PF20684">
    <property type="entry name" value="Fung_rhodopsin"/>
    <property type="match status" value="1"/>
</dbReference>
<keyword evidence="3 7" id="KW-1133">Transmembrane helix</keyword>
<evidence type="ECO:0000313" key="10">
    <source>
        <dbReference type="Proteomes" id="UP000186955"/>
    </source>
</evidence>
<feature type="transmembrane region" description="Helical" evidence="7">
    <location>
        <begin position="124"/>
        <end position="148"/>
    </location>
</feature>
<keyword evidence="10" id="KW-1185">Reference proteome</keyword>
<dbReference type="InterPro" id="IPR049326">
    <property type="entry name" value="Rhodopsin_dom_fungi"/>
</dbReference>
<sequence length="332" mass="36340">MSGITTLYARDAASDAAKAAAYKATVELWTLYSFGVAVTLLRTHARVRAVGFRNLKADDYLIWVAIDGLSRRYRIPVYIGFALVGGSMIASVLTIFTACRPFNHYWQINPAPENVCQPAISMPIIWVTFAANLATDPYLIFIPIPMLWKSSLKLLKKIAVTIVLSAGVFVLVCATIKSVFLIVDPVSGAQTAEEWGTRETFVAVITTNLPMIFHLFKSWLGAIFGSAFQSTQKIYKTPSGGFRSIGGGDYQSRDRRGPTSSNPVTANMTFNESEERIVDNVHLEGLKAYAGPVGENTSSNGIVVSSQIEVTHEAIRSANSVPMPEQNVHEPW</sequence>
<keyword evidence="4 7" id="KW-0472">Membrane</keyword>
<evidence type="ECO:0000313" key="9">
    <source>
        <dbReference type="EMBL" id="OKO97975.1"/>
    </source>
</evidence>
<feature type="transmembrane region" description="Helical" evidence="7">
    <location>
        <begin position="75"/>
        <end position="96"/>
    </location>
</feature>
<dbReference type="GO" id="GO:0016020">
    <property type="term" value="C:membrane"/>
    <property type="evidence" value="ECO:0007669"/>
    <property type="project" value="UniProtKB-SubCell"/>
</dbReference>
<evidence type="ECO:0000256" key="4">
    <source>
        <dbReference type="ARBA" id="ARBA00023136"/>
    </source>
</evidence>
<gene>
    <name evidence="9" type="ORF">PENSUB_9555</name>
</gene>
<dbReference type="Proteomes" id="UP000186955">
    <property type="component" value="Unassembled WGS sequence"/>
</dbReference>
<dbReference type="PANTHER" id="PTHR33048">
    <property type="entry name" value="PTH11-LIKE INTEGRAL MEMBRANE PROTEIN (AFU_ORTHOLOGUE AFUA_5G11245)"/>
    <property type="match status" value="1"/>
</dbReference>
<evidence type="ECO:0000256" key="7">
    <source>
        <dbReference type="SAM" id="Phobius"/>
    </source>
</evidence>